<feature type="repeat" description="WD" evidence="3">
    <location>
        <begin position="298"/>
        <end position="339"/>
    </location>
</feature>
<keyword evidence="6" id="KW-1185">Reference proteome</keyword>
<evidence type="ECO:0000256" key="3">
    <source>
        <dbReference type="PROSITE-ProRule" id="PRU00221"/>
    </source>
</evidence>
<evidence type="ECO:0000256" key="2">
    <source>
        <dbReference type="ARBA" id="ARBA00022737"/>
    </source>
</evidence>
<dbReference type="GO" id="GO:1990234">
    <property type="term" value="C:transferase complex"/>
    <property type="evidence" value="ECO:0007669"/>
    <property type="project" value="UniProtKB-ARBA"/>
</dbReference>
<feature type="region of interest" description="Disordered" evidence="4">
    <location>
        <begin position="231"/>
        <end position="264"/>
    </location>
</feature>
<feature type="repeat" description="WD" evidence="3">
    <location>
        <begin position="400"/>
        <end position="439"/>
    </location>
</feature>
<dbReference type="Pfam" id="PF00400">
    <property type="entry name" value="WD40"/>
    <property type="match status" value="5"/>
</dbReference>
<dbReference type="Proteomes" id="UP000307173">
    <property type="component" value="Unassembled WGS sequence"/>
</dbReference>
<dbReference type="PRINTS" id="PR00320">
    <property type="entry name" value="GPROTEINBRPT"/>
</dbReference>
<dbReference type="InterPro" id="IPR036322">
    <property type="entry name" value="WD40_repeat_dom_sf"/>
</dbReference>
<keyword evidence="2" id="KW-0677">Repeat</keyword>
<feature type="compositionally biased region" description="Basic and acidic residues" evidence="4">
    <location>
        <begin position="241"/>
        <end position="257"/>
    </location>
</feature>
<dbReference type="AlphaFoldDB" id="A0A4V4NG67"/>
<dbReference type="CDD" id="cd22881">
    <property type="entry name" value="Mdv1_N"/>
    <property type="match status" value="1"/>
</dbReference>
<feature type="repeat" description="WD" evidence="3">
    <location>
        <begin position="486"/>
        <end position="508"/>
    </location>
</feature>
<evidence type="ECO:0000313" key="6">
    <source>
        <dbReference type="Proteomes" id="UP000307173"/>
    </source>
</evidence>
<dbReference type="PANTHER" id="PTHR22847:SF637">
    <property type="entry name" value="WD REPEAT DOMAIN 5B"/>
    <property type="match status" value="1"/>
</dbReference>
<dbReference type="Gene3D" id="2.130.10.10">
    <property type="entry name" value="YVTN repeat-like/Quinoprotein amine dehydrogenase"/>
    <property type="match status" value="2"/>
</dbReference>
<dbReference type="PROSITE" id="PS50082">
    <property type="entry name" value="WD_REPEATS_2"/>
    <property type="match status" value="5"/>
</dbReference>
<dbReference type="InterPro" id="IPR019775">
    <property type="entry name" value="WD40_repeat_CS"/>
</dbReference>
<feature type="repeat" description="WD" evidence="3">
    <location>
        <begin position="340"/>
        <end position="372"/>
    </location>
</feature>
<gene>
    <name evidence="5" type="ORF">CANINC_000696</name>
</gene>
<dbReference type="Gene3D" id="6.10.280.220">
    <property type="match status" value="1"/>
</dbReference>
<dbReference type="EMBL" id="SELW01000121">
    <property type="protein sequence ID" value="TID30780.1"/>
    <property type="molecule type" value="Genomic_DNA"/>
</dbReference>
<evidence type="ECO:0000256" key="4">
    <source>
        <dbReference type="SAM" id="MobiDB-lite"/>
    </source>
</evidence>
<evidence type="ECO:0000256" key="1">
    <source>
        <dbReference type="ARBA" id="ARBA00022574"/>
    </source>
</evidence>
<dbReference type="InterPro" id="IPR015943">
    <property type="entry name" value="WD40/YVTN_repeat-like_dom_sf"/>
</dbReference>
<dbReference type="SMART" id="SM00320">
    <property type="entry name" value="WD40"/>
    <property type="match status" value="6"/>
</dbReference>
<dbReference type="InterPro" id="IPR020472">
    <property type="entry name" value="WD40_PAC1"/>
</dbReference>
<dbReference type="STRING" id="52247.A0A4V4NG67"/>
<proteinExistence type="predicted"/>
<protein>
    <submittedName>
        <fullName evidence="5">Uncharacterized protein</fullName>
    </submittedName>
</protein>
<dbReference type="CDD" id="cd00200">
    <property type="entry name" value="WD40"/>
    <property type="match status" value="1"/>
</dbReference>
<reference evidence="5 6" key="1">
    <citation type="journal article" date="2019" name="Front. Genet.">
        <title>Whole-Genome Sequencing of the Opportunistic Yeast Pathogen Candida inconspicua Uncovers Its Hybrid Origin.</title>
        <authorList>
            <person name="Mixao V."/>
            <person name="Hansen A.P."/>
            <person name="Saus E."/>
            <person name="Boekhout T."/>
            <person name="Lass-Florl C."/>
            <person name="Gabaldon T."/>
        </authorList>
    </citation>
    <scope>NUCLEOTIDE SEQUENCE [LARGE SCALE GENOMIC DNA]</scope>
    <source>
        <strain evidence="5 6">CBS 180</strain>
    </source>
</reference>
<organism evidence="5 6">
    <name type="scientific">Pichia inconspicua</name>
    <dbReference type="NCBI Taxonomy" id="52247"/>
    <lineage>
        <taxon>Eukaryota</taxon>
        <taxon>Fungi</taxon>
        <taxon>Dikarya</taxon>
        <taxon>Ascomycota</taxon>
        <taxon>Saccharomycotina</taxon>
        <taxon>Pichiomycetes</taxon>
        <taxon>Pichiales</taxon>
        <taxon>Pichiaceae</taxon>
        <taxon>Pichia</taxon>
    </lineage>
</organism>
<feature type="repeat" description="WD" evidence="3">
    <location>
        <begin position="509"/>
        <end position="549"/>
    </location>
</feature>
<keyword evidence="1 3" id="KW-0853">WD repeat</keyword>
<dbReference type="OrthoDB" id="496at2759"/>
<dbReference type="PROSITE" id="PS00678">
    <property type="entry name" value="WD_REPEATS_1"/>
    <property type="match status" value="4"/>
</dbReference>
<sequence length="618" mass="69870">MSTFDTSKHQQQLQQTGNTGLINLLVKHGDNLRVSRTLKRSNFTADGKKKGFSILTNDMLNEIENESPEDTIVDETDADVSFSLFQGFSAVLPEVDETVQTIKAMSGKMLEGNGETGLHQVNLNLKGKKIKEITLEKIKQCQSQKILNSYKSEINYHLDLLEIRKGLGKCEIAEIDDKIDKLFIRRKEISDSITEYEKSETTLENQLHEIKNRLEFIKDIDMEIDNDVKLIPQNGENNENDNEKDQSSQRKQNEKKATNNKNSLDDDYVNIEIGEGKSYTRVTSSSKKHKSGDLIHQFQAHPDSINCLAMDEPYSRLITCSTDNTVRLWDMNRYKCIGLLEGHYSYVNCVEIDDHYAFTGSMDATVKMWDLNYFNNSSHCEFDGIEDVEEGHGSSLVHSYEGHVDKVTALSYHNGELVSGSDDKTIRQWDLTTGHLLQTIDVMWASSMANSTINFGENNLSGRRTNLGNNTEYPYISSLQVFDAALASGSNDGIVRLWDLRSGEVIRQLFGHTSAVTTLQFDKHFNLVTGSGDRSIRIWDLRTGGLLDSYTYESGIKKLKFDDKKIVSICESEPGIHVYERIEQKHSVFGESFVQDIDYSGNYLVSGGPDGMVNVHYL</sequence>
<comment type="caution">
    <text evidence="5">The sequence shown here is derived from an EMBL/GenBank/DDBJ whole genome shotgun (WGS) entry which is preliminary data.</text>
</comment>
<dbReference type="PANTHER" id="PTHR22847">
    <property type="entry name" value="WD40 REPEAT PROTEIN"/>
    <property type="match status" value="1"/>
</dbReference>
<name>A0A4V4NG67_9ASCO</name>
<dbReference type="InterPro" id="IPR001680">
    <property type="entry name" value="WD40_rpt"/>
</dbReference>
<dbReference type="PROSITE" id="PS50294">
    <property type="entry name" value="WD_REPEATS_REGION"/>
    <property type="match status" value="4"/>
</dbReference>
<accession>A0A4V4NG67</accession>
<evidence type="ECO:0000313" key="5">
    <source>
        <dbReference type="EMBL" id="TID30780.1"/>
    </source>
</evidence>
<dbReference type="SUPFAM" id="SSF50978">
    <property type="entry name" value="WD40 repeat-like"/>
    <property type="match status" value="1"/>
</dbReference>